<dbReference type="Pfam" id="PF17482">
    <property type="entry name" value="Phage_sheath_1C"/>
    <property type="match status" value="1"/>
</dbReference>
<dbReference type="InterPro" id="IPR035089">
    <property type="entry name" value="Phage_sheath_subtilisin"/>
</dbReference>
<evidence type="ECO:0000313" key="4">
    <source>
        <dbReference type="EMBL" id="CRL44155.1"/>
    </source>
</evidence>
<feature type="domain" description="Tail sheath protein C-terminal" evidence="3">
    <location>
        <begin position="101"/>
        <end position="186"/>
    </location>
</feature>
<dbReference type="Pfam" id="PF04984">
    <property type="entry name" value="Phage_sheath_1"/>
    <property type="match status" value="1"/>
</dbReference>
<evidence type="ECO:0000259" key="3">
    <source>
        <dbReference type="Pfam" id="PF17482"/>
    </source>
</evidence>
<accession>A0A193QGV7</accession>
<comment type="similarity">
    <text evidence="1">Belongs to the myoviridae tail sheath protein family.</text>
</comment>
<protein>
    <submittedName>
        <fullName evidence="4">Phage tail sheath protein</fullName>
    </submittedName>
</protein>
<name>A0A193QGV7_SODGM</name>
<dbReference type="InterPro" id="IPR052042">
    <property type="entry name" value="Tail_sheath_structural"/>
</dbReference>
<dbReference type="EMBL" id="LN854557">
    <property type="protein sequence ID" value="CRL46121.1"/>
    <property type="molecule type" value="Genomic_DNA"/>
</dbReference>
<dbReference type="EMBL" id="LN854557">
    <property type="protein sequence ID" value="CRL44155.1"/>
    <property type="molecule type" value="Genomic_DNA"/>
</dbReference>
<evidence type="ECO:0000313" key="6">
    <source>
        <dbReference type="EMBL" id="CRL46121.1"/>
    </source>
</evidence>
<proteinExistence type="inferred from homology"/>
<evidence type="ECO:0000313" key="7">
    <source>
        <dbReference type="Proteomes" id="UP000245838"/>
    </source>
</evidence>
<reference evidence="4 7" key="1">
    <citation type="submission" date="2015-05" db="EMBL/GenBank/DDBJ databases">
        <authorList>
            <person name="Goodhead I."/>
        </authorList>
    </citation>
    <scope>NUCLEOTIDE SEQUENCE [LARGE SCALE GENOMIC DNA]</scope>
    <source>
        <strain evidence="4">B4</strain>
        <strain evidence="7">morsitans</strain>
    </source>
</reference>
<dbReference type="PANTHER" id="PTHR35861">
    <property type="match status" value="1"/>
</dbReference>
<dbReference type="AlphaFoldDB" id="A0A193QGV7"/>
<feature type="domain" description="Tail sheath protein subtilisin-like" evidence="2">
    <location>
        <begin position="4"/>
        <end position="98"/>
    </location>
</feature>
<gene>
    <name evidence="4" type="ORF">SGGMMB4_01097</name>
    <name evidence="5" type="ORF">SGGMMB4_02269</name>
    <name evidence="6" type="ORF">SGGMMB4_04464</name>
</gene>
<dbReference type="EMBL" id="LN854557">
    <property type="protein sequence ID" value="CRL44886.1"/>
    <property type="molecule type" value="Genomic_DNA"/>
</dbReference>
<dbReference type="Proteomes" id="UP000245838">
    <property type="component" value="Chromosome sggmmb4_Chromosome"/>
</dbReference>
<sequence length="205" mass="23045">MKTYRKTFSQRELMIIYPDFIAYNAQSGKNETVPATAYALGLRAKLDAEQGWHKSLSNVALDGVLGISADIWWSLQGKDTDASDLNAHHVTTLIKRGGFYTRTRTAQILADMIAEAHFSYMDKTLTPLLVKDVVDGINRKGMQLVTSGRLLGFSCWYDPADNPKETLREGQAHIRYKYTPVPPLESMGLIQTFTDEYFAVFNQLG</sequence>
<evidence type="ECO:0000259" key="2">
    <source>
        <dbReference type="Pfam" id="PF04984"/>
    </source>
</evidence>
<organism evidence="4 7">
    <name type="scientific">Sodalis glossinidius (strain morsitans)</name>
    <dbReference type="NCBI Taxonomy" id="343509"/>
    <lineage>
        <taxon>Bacteria</taxon>
        <taxon>Pseudomonadati</taxon>
        <taxon>Pseudomonadota</taxon>
        <taxon>Gammaproteobacteria</taxon>
        <taxon>Enterobacterales</taxon>
        <taxon>Bruguierivoracaceae</taxon>
        <taxon>Sodalis</taxon>
    </lineage>
</organism>
<dbReference type="InterPro" id="IPR020287">
    <property type="entry name" value="Tail_sheath_C"/>
</dbReference>
<evidence type="ECO:0000256" key="1">
    <source>
        <dbReference type="ARBA" id="ARBA00008005"/>
    </source>
</evidence>
<dbReference type="PANTHER" id="PTHR35861:SF1">
    <property type="entry name" value="PHAGE TAIL SHEATH PROTEIN"/>
    <property type="match status" value="1"/>
</dbReference>
<evidence type="ECO:0000313" key="5">
    <source>
        <dbReference type="EMBL" id="CRL44886.1"/>
    </source>
</evidence>